<feature type="region of interest" description="Disordered" evidence="1">
    <location>
        <begin position="1"/>
        <end position="71"/>
    </location>
</feature>
<evidence type="ECO:0000313" key="3">
    <source>
        <dbReference type="Proteomes" id="UP001054945"/>
    </source>
</evidence>
<evidence type="ECO:0000313" key="2">
    <source>
        <dbReference type="EMBL" id="GIY30966.1"/>
    </source>
</evidence>
<comment type="caution">
    <text evidence="2">The sequence shown here is derived from an EMBL/GenBank/DDBJ whole genome shotgun (WGS) entry which is preliminary data.</text>
</comment>
<evidence type="ECO:0000256" key="1">
    <source>
        <dbReference type="SAM" id="MobiDB-lite"/>
    </source>
</evidence>
<reference evidence="2 3" key="1">
    <citation type="submission" date="2021-06" db="EMBL/GenBank/DDBJ databases">
        <title>Caerostris extrusa draft genome.</title>
        <authorList>
            <person name="Kono N."/>
            <person name="Arakawa K."/>
        </authorList>
    </citation>
    <scope>NUCLEOTIDE SEQUENCE [LARGE SCALE GENOMIC DNA]</scope>
</reference>
<keyword evidence="3" id="KW-1185">Reference proteome</keyword>
<dbReference type="EMBL" id="BPLR01009301">
    <property type="protein sequence ID" value="GIY30966.1"/>
    <property type="molecule type" value="Genomic_DNA"/>
</dbReference>
<dbReference type="Proteomes" id="UP001054945">
    <property type="component" value="Unassembled WGS sequence"/>
</dbReference>
<name>A0AAV4SCR9_CAEEX</name>
<dbReference type="AlphaFoldDB" id="A0AAV4SCR9"/>
<feature type="compositionally biased region" description="Basic and acidic residues" evidence="1">
    <location>
        <begin position="25"/>
        <end position="52"/>
    </location>
</feature>
<organism evidence="2 3">
    <name type="scientific">Caerostris extrusa</name>
    <name type="common">Bark spider</name>
    <name type="synonym">Caerostris bankana</name>
    <dbReference type="NCBI Taxonomy" id="172846"/>
    <lineage>
        <taxon>Eukaryota</taxon>
        <taxon>Metazoa</taxon>
        <taxon>Ecdysozoa</taxon>
        <taxon>Arthropoda</taxon>
        <taxon>Chelicerata</taxon>
        <taxon>Arachnida</taxon>
        <taxon>Araneae</taxon>
        <taxon>Araneomorphae</taxon>
        <taxon>Entelegynae</taxon>
        <taxon>Araneoidea</taxon>
        <taxon>Araneidae</taxon>
        <taxon>Caerostris</taxon>
    </lineage>
</organism>
<accession>A0AAV4SCR9</accession>
<sequence length="71" mass="8215">MHSLLAKSAAIVQSFRMDSRTNSPTDEHPLRKNGRRIQERNTQRDIPPEGKKNKQKKSSAQILTQKKEDCR</sequence>
<protein>
    <submittedName>
        <fullName evidence="2">Uncharacterized protein</fullName>
    </submittedName>
</protein>
<proteinExistence type="predicted"/>
<gene>
    <name evidence="2" type="ORF">CEXT_549831</name>
</gene>